<feature type="transmembrane region" description="Helical" evidence="2">
    <location>
        <begin position="110"/>
        <end position="128"/>
    </location>
</feature>
<dbReference type="Pfam" id="PF25231">
    <property type="entry name" value="DUF7847"/>
    <property type="match status" value="1"/>
</dbReference>
<feature type="domain" description="DUF7847" evidence="3">
    <location>
        <begin position="106"/>
        <end position="328"/>
    </location>
</feature>
<protein>
    <recommendedName>
        <fullName evidence="3">DUF7847 domain-containing protein</fullName>
    </recommendedName>
</protein>
<reference evidence="4 5" key="1">
    <citation type="submission" date="2018-11" db="EMBL/GenBank/DDBJ databases">
        <authorList>
            <person name="Kleinhagauer T."/>
            <person name="Glaeser S.P."/>
            <person name="Spergser J."/>
            <person name="Ruckert C."/>
            <person name="Kaempfer P."/>
            <person name="Busse H.-J."/>
        </authorList>
    </citation>
    <scope>NUCLEOTIDE SEQUENCE [LARGE SCALE GENOMIC DNA]</scope>
    <source>
        <strain evidence="4 5">W8</strain>
    </source>
</reference>
<feature type="transmembrane region" description="Helical" evidence="2">
    <location>
        <begin position="289"/>
        <end position="320"/>
    </location>
</feature>
<evidence type="ECO:0000313" key="5">
    <source>
        <dbReference type="Proteomes" id="UP000271587"/>
    </source>
</evidence>
<dbReference type="EMBL" id="CP033897">
    <property type="protein sequence ID" value="AZA11590.1"/>
    <property type="molecule type" value="Genomic_DNA"/>
</dbReference>
<sequence>MSDHNDNQYPGAGEGGDEFRPYPPSNHPEDDADFGRSQQPPQYPSAPDYGQNPYGQPTPGGFQPGYDQAGLNMKVHPDLNVAMVEPVRDVSVWNPVKYGYTIVFKRANPWLLWGVGLAFIMVIVPFLLDLVSHGTSATTRAEQFEFSVDYLWKSQMLNVIIYLAMILVTPILIAMAVAQVDGGVIGGERTVAKGKYGKTLITSIVSSIIGGVAFIVPVLIAGLLMMLVDDGGSFSMLQGILLLVGILAGIVLSLLVVPVSTFSAYYAAEHGVGLGEALKAAWQHGRANFWQVIGFVILNGLAGAVVTLFTCGVGSIVTLVQNYNATAFMYRQISGGAVPEMN</sequence>
<dbReference type="InterPro" id="IPR057169">
    <property type="entry name" value="DUF7847"/>
</dbReference>
<evidence type="ECO:0000256" key="2">
    <source>
        <dbReference type="SAM" id="Phobius"/>
    </source>
</evidence>
<evidence type="ECO:0000313" key="4">
    <source>
        <dbReference type="EMBL" id="AZA11590.1"/>
    </source>
</evidence>
<evidence type="ECO:0000256" key="1">
    <source>
        <dbReference type="SAM" id="MobiDB-lite"/>
    </source>
</evidence>
<dbReference type="Proteomes" id="UP000271587">
    <property type="component" value="Chromosome"/>
</dbReference>
<feature type="transmembrane region" description="Helical" evidence="2">
    <location>
        <begin position="159"/>
        <end position="178"/>
    </location>
</feature>
<gene>
    <name evidence="4" type="ORF">CGERO_06450</name>
</gene>
<keyword evidence="2" id="KW-0472">Membrane</keyword>
<feature type="transmembrane region" description="Helical" evidence="2">
    <location>
        <begin position="199"/>
        <end position="228"/>
    </location>
</feature>
<organism evidence="4 5">
    <name type="scientific">Corynebacterium gerontici</name>
    <dbReference type="NCBI Taxonomy" id="2079234"/>
    <lineage>
        <taxon>Bacteria</taxon>
        <taxon>Bacillati</taxon>
        <taxon>Actinomycetota</taxon>
        <taxon>Actinomycetes</taxon>
        <taxon>Mycobacteriales</taxon>
        <taxon>Corynebacteriaceae</taxon>
        <taxon>Corynebacterium</taxon>
    </lineage>
</organism>
<feature type="transmembrane region" description="Helical" evidence="2">
    <location>
        <begin position="240"/>
        <end position="268"/>
    </location>
</feature>
<dbReference type="OrthoDB" id="4423941at2"/>
<keyword evidence="2" id="KW-1133">Transmembrane helix</keyword>
<dbReference type="RefSeq" id="WP_123934298.1">
    <property type="nucleotide sequence ID" value="NZ_CP033897.1"/>
</dbReference>
<name>A0A3G6J5A8_9CORY</name>
<proteinExistence type="predicted"/>
<feature type="region of interest" description="Disordered" evidence="1">
    <location>
        <begin position="1"/>
        <end position="67"/>
    </location>
</feature>
<keyword evidence="5" id="KW-1185">Reference proteome</keyword>
<dbReference type="KEGG" id="cgk:CGERO_06450"/>
<dbReference type="AlphaFoldDB" id="A0A3G6J5A8"/>
<accession>A0A3G6J5A8</accession>
<keyword evidence="2" id="KW-0812">Transmembrane</keyword>
<evidence type="ECO:0000259" key="3">
    <source>
        <dbReference type="Pfam" id="PF25231"/>
    </source>
</evidence>